<protein>
    <submittedName>
        <fullName evidence="2">p14</fullName>
    </submittedName>
</protein>
<feature type="region of interest" description="Disordered" evidence="1">
    <location>
        <begin position="96"/>
        <end position="138"/>
    </location>
</feature>
<name>A1BPH9_RAT</name>
<proteinExistence type="evidence at transcript level"/>
<sequence>MPCTRSRPSLYSLSYIKRGKNTELPLPILVTIRLLPLLLQIPDHPPGEDAALLLQKHHLQGTGGPDSPAPLLPPVLLPPVLLPPVLLESLEGLQVGRSTAQEKDHSQQERRECGEYQNQQLEKESRSSQEHLQSYHVI</sequence>
<feature type="compositionally biased region" description="Basic and acidic residues" evidence="1">
    <location>
        <begin position="100"/>
        <end position="114"/>
    </location>
</feature>
<evidence type="ECO:0000256" key="1">
    <source>
        <dbReference type="SAM" id="MobiDB-lite"/>
    </source>
</evidence>
<organism evidence="2">
    <name type="scientific">Rattus norvegicus</name>
    <name type="common">Rat</name>
    <dbReference type="NCBI Taxonomy" id="10116"/>
    <lineage>
        <taxon>Eukaryota</taxon>
        <taxon>Metazoa</taxon>
        <taxon>Chordata</taxon>
        <taxon>Craniata</taxon>
        <taxon>Vertebrata</taxon>
        <taxon>Euteleostomi</taxon>
        <taxon>Mammalia</taxon>
        <taxon>Eutheria</taxon>
        <taxon>Euarchontoglires</taxon>
        <taxon>Glires</taxon>
        <taxon>Rodentia</taxon>
        <taxon>Myomorpha</taxon>
        <taxon>Muroidea</taxon>
        <taxon>Muridae</taxon>
        <taxon>Murinae</taxon>
        <taxon>Rattus</taxon>
    </lineage>
</organism>
<reference evidence="2" key="1">
    <citation type="journal article" date="2006" name="J. Biol. Chem.">
        <title>Mammalian transcription in support of hybrid mRNA and protein synthesis in testis and lung.</title>
        <authorList>
            <person name="Fitzgerald C."/>
            <person name="Sikora C."/>
            <person name="Lawson V."/>
            <person name="Dong K."/>
            <person name="Cheng M."/>
            <person name="Oko R."/>
            <person name="van der Hoorn F.A."/>
        </authorList>
    </citation>
    <scope>NUCLEOTIDE SEQUENCE</scope>
    <source>
        <strain evidence="2">Sprague-Dawley</strain>
    </source>
</reference>
<dbReference type="AlphaFoldDB" id="A1BPH9"/>
<accession>A1BPH9</accession>
<dbReference type="EMBL" id="DQ431007">
    <property type="protein sequence ID" value="ABF59048.1"/>
    <property type="molecule type" value="mRNA"/>
</dbReference>
<evidence type="ECO:0000313" key="2">
    <source>
        <dbReference type="EMBL" id="ABF59048.1"/>
    </source>
</evidence>